<organism evidence="2 3">
    <name type="scientific">Rhynchophorus ferrugineus</name>
    <name type="common">Red palm weevil</name>
    <name type="synonym">Curculio ferrugineus</name>
    <dbReference type="NCBI Taxonomy" id="354439"/>
    <lineage>
        <taxon>Eukaryota</taxon>
        <taxon>Metazoa</taxon>
        <taxon>Ecdysozoa</taxon>
        <taxon>Arthropoda</taxon>
        <taxon>Hexapoda</taxon>
        <taxon>Insecta</taxon>
        <taxon>Pterygota</taxon>
        <taxon>Neoptera</taxon>
        <taxon>Endopterygota</taxon>
        <taxon>Coleoptera</taxon>
        <taxon>Polyphaga</taxon>
        <taxon>Cucujiformia</taxon>
        <taxon>Curculionidae</taxon>
        <taxon>Dryophthorinae</taxon>
        <taxon>Rhynchophorus</taxon>
    </lineage>
</organism>
<comment type="caution">
    <text evidence="2">The sequence shown here is derived from an EMBL/GenBank/DDBJ whole genome shotgun (WGS) entry which is preliminary data.</text>
</comment>
<accession>A0A834I6C9</accession>
<dbReference type="Proteomes" id="UP000625711">
    <property type="component" value="Unassembled WGS sequence"/>
</dbReference>
<dbReference type="OrthoDB" id="616263at2759"/>
<dbReference type="AlphaFoldDB" id="A0A834I6C9"/>
<evidence type="ECO:0000313" key="2">
    <source>
        <dbReference type="EMBL" id="KAF7272408.1"/>
    </source>
</evidence>
<sequence length="83" mass="9411">MSTEDGEGSGSPKEVATDENIKKIHKMILNDLVSEGTERRKRERNSSFSRKTEPASFHTFGKAIPRPGLMGTTIIRRRRPPRM</sequence>
<feature type="region of interest" description="Disordered" evidence="1">
    <location>
        <begin position="1"/>
        <end position="20"/>
    </location>
</feature>
<keyword evidence="3" id="KW-1185">Reference proteome</keyword>
<proteinExistence type="predicted"/>
<name>A0A834I6C9_RHYFE</name>
<gene>
    <name evidence="2" type="ORF">GWI33_014795</name>
</gene>
<protein>
    <submittedName>
        <fullName evidence="2">Uncharacterized protein</fullName>
    </submittedName>
</protein>
<reference evidence="2" key="1">
    <citation type="submission" date="2020-08" db="EMBL/GenBank/DDBJ databases">
        <title>Genome sequencing and assembly of the red palm weevil Rhynchophorus ferrugineus.</title>
        <authorList>
            <person name="Dias G.B."/>
            <person name="Bergman C.M."/>
            <person name="Manee M."/>
        </authorList>
    </citation>
    <scope>NUCLEOTIDE SEQUENCE</scope>
    <source>
        <strain evidence="2">AA-2017</strain>
        <tissue evidence="2">Whole larva</tissue>
    </source>
</reference>
<dbReference type="EMBL" id="JAACXV010013769">
    <property type="protein sequence ID" value="KAF7272408.1"/>
    <property type="molecule type" value="Genomic_DNA"/>
</dbReference>
<evidence type="ECO:0000256" key="1">
    <source>
        <dbReference type="SAM" id="MobiDB-lite"/>
    </source>
</evidence>
<feature type="region of interest" description="Disordered" evidence="1">
    <location>
        <begin position="31"/>
        <end position="83"/>
    </location>
</feature>
<evidence type="ECO:0000313" key="3">
    <source>
        <dbReference type="Proteomes" id="UP000625711"/>
    </source>
</evidence>